<sequence>MENFITAFSVAQDLEMKTLEENLVQQFQANFMIYVENKHYLNFSFKMMERIFDVYFINALDQEFLSSIILDWIDYDCDSRMSYFKWMIETVNIGDLSTNFILEIGSCYAHLFTCITFSSMYVELLDKYYGPLE</sequence>
<protein>
    <submittedName>
        <fullName evidence="2">BACK domain-containing protein</fullName>
    </submittedName>
</protein>
<accession>A0AC35UH64</accession>
<name>A0AC35UH64_9BILA</name>
<evidence type="ECO:0000313" key="2">
    <source>
        <dbReference type="WBParaSite" id="RSKR_0001151500.1"/>
    </source>
</evidence>
<reference evidence="2" key="1">
    <citation type="submission" date="2016-11" db="UniProtKB">
        <authorList>
            <consortium name="WormBaseParasite"/>
        </authorList>
    </citation>
    <scope>IDENTIFICATION</scope>
    <source>
        <strain evidence="2">KR3021</strain>
    </source>
</reference>
<dbReference type="Proteomes" id="UP000095286">
    <property type="component" value="Unplaced"/>
</dbReference>
<evidence type="ECO:0000313" key="1">
    <source>
        <dbReference type="Proteomes" id="UP000095286"/>
    </source>
</evidence>
<organism evidence="1 2">
    <name type="scientific">Rhabditophanes sp. KR3021</name>
    <dbReference type="NCBI Taxonomy" id="114890"/>
    <lineage>
        <taxon>Eukaryota</taxon>
        <taxon>Metazoa</taxon>
        <taxon>Ecdysozoa</taxon>
        <taxon>Nematoda</taxon>
        <taxon>Chromadorea</taxon>
        <taxon>Rhabditida</taxon>
        <taxon>Tylenchina</taxon>
        <taxon>Panagrolaimomorpha</taxon>
        <taxon>Strongyloidoidea</taxon>
        <taxon>Alloionematidae</taxon>
        <taxon>Rhabditophanes</taxon>
    </lineage>
</organism>
<proteinExistence type="predicted"/>
<dbReference type="WBParaSite" id="RSKR_0001151500.1">
    <property type="protein sequence ID" value="RSKR_0001151500.1"/>
    <property type="gene ID" value="RSKR_0001151500"/>
</dbReference>